<evidence type="ECO:0000313" key="2">
    <source>
        <dbReference type="Proteomes" id="UP000809337"/>
    </source>
</evidence>
<proteinExistence type="predicted"/>
<comment type="caution">
    <text evidence="1">The sequence shown here is derived from an EMBL/GenBank/DDBJ whole genome shotgun (WGS) entry which is preliminary data.</text>
</comment>
<dbReference type="RefSeq" id="WP_231035266.1">
    <property type="nucleotide sequence ID" value="NZ_JAJNGX010000015.1"/>
</dbReference>
<dbReference type="Proteomes" id="UP000809337">
    <property type="component" value="Unassembled WGS sequence"/>
</dbReference>
<dbReference type="EMBL" id="JAFBWN010000015">
    <property type="protein sequence ID" value="MBM2356379.1"/>
    <property type="molecule type" value="Genomic_DNA"/>
</dbReference>
<accession>A0A9Q2RYL7</accession>
<organism evidence="1 2">
    <name type="scientific">Pseudosulfitobacter pseudonitzschiae</name>
    <dbReference type="NCBI Taxonomy" id="1402135"/>
    <lineage>
        <taxon>Bacteria</taxon>
        <taxon>Pseudomonadati</taxon>
        <taxon>Pseudomonadota</taxon>
        <taxon>Alphaproteobacteria</taxon>
        <taxon>Rhodobacterales</taxon>
        <taxon>Roseobacteraceae</taxon>
        <taxon>Pseudosulfitobacter</taxon>
    </lineage>
</organism>
<sequence length="136" mass="14936">MTVYKVAELAKWAKKAERRQDYVVAQSTNNLFDRGSRTAPGVTRGGVVKPGFIPRDLGFLAASQVSSLNGSTALSGENSYVFAIANMKAGDRAQLGWTAPYARRLHYAGWLWVDSAANDWQAIVADVVREAMEIER</sequence>
<reference evidence="1" key="1">
    <citation type="submission" date="2021-01" db="EMBL/GenBank/DDBJ databases">
        <title>Diatom-associated Roseobacters Show Island Model of Population Structure.</title>
        <authorList>
            <person name="Qu L."/>
            <person name="Feng X."/>
            <person name="Chen Y."/>
            <person name="Li L."/>
            <person name="Wang X."/>
            <person name="Hu Z."/>
            <person name="Wang H."/>
            <person name="Luo H."/>
        </authorList>
    </citation>
    <scope>NUCLEOTIDE SEQUENCE</scope>
    <source>
        <strain evidence="1">SM26-45</strain>
    </source>
</reference>
<dbReference type="AlphaFoldDB" id="A0A9Q2RYL7"/>
<name>A0A9Q2RYL7_9RHOB</name>
<gene>
    <name evidence="1" type="ORF">JQX14_17625</name>
</gene>
<evidence type="ECO:0000313" key="1">
    <source>
        <dbReference type="EMBL" id="MBM2356379.1"/>
    </source>
</evidence>
<protein>
    <submittedName>
        <fullName evidence="1">Uncharacterized protein</fullName>
    </submittedName>
</protein>